<keyword evidence="3" id="KW-0862">Zinc</keyword>
<evidence type="ECO:0000313" key="7">
    <source>
        <dbReference type="Proteomes" id="UP001230188"/>
    </source>
</evidence>
<evidence type="ECO:0000313" key="6">
    <source>
        <dbReference type="EMBL" id="KAJ8605162.1"/>
    </source>
</evidence>
<dbReference type="Gene3D" id="1.10.220.160">
    <property type="match status" value="1"/>
</dbReference>
<evidence type="ECO:0000256" key="1">
    <source>
        <dbReference type="ARBA" id="ARBA00022723"/>
    </source>
</evidence>
<dbReference type="SUPFAM" id="SSF144232">
    <property type="entry name" value="HIT/MYND zinc finger-like"/>
    <property type="match status" value="1"/>
</dbReference>
<evidence type="ECO:0000256" key="4">
    <source>
        <dbReference type="PROSITE-ProRule" id="PRU00134"/>
    </source>
</evidence>
<dbReference type="Proteomes" id="UP001230188">
    <property type="component" value="Unassembled WGS sequence"/>
</dbReference>
<evidence type="ECO:0000256" key="2">
    <source>
        <dbReference type="ARBA" id="ARBA00022771"/>
    </source>
</evidence>
<dbReference type="AlphaFoldDB" id="A0AAD7UG16"/>
<keyword evidence="2 4" id="KW-0863">Zinc-finger</keyword>
<dbReference type="Pfam" id="PF01753">
    <property type="entry name" value="zf-MYND"/>
    <property type="match status" value="1"/>
</dbReference>
<sequence>MDLTLRDVLLADARPHEAEELREAIDWCEKARDLVVTNRASMREIDLACPFNRGDGPWFFFVLLMNKKYKTLRGPYEPMMMQNMNAKDQAICDGLVCANCFAAGGPRMKTKLRRCAKCRLVAYCNRECQRKHVDQHRKYCSAEHDRVRRQRAAIPKFARFTLRTEDGVHLKLIARHLRDGYDTSSMLVLEDLDDGLTQEVRGFGHEIPYGVVTVPVRDSDVRHHLLDPHEAVFDTEHYQAEYEALVAARLIEPVPHKTYAHPSRPGNPVFPVARIYVDQISLGDL</sequence>
<reference evidence="6" key="1">
    <citation type="submission" date="2023-01" db="EMBL/GenBank/DDBJ databases">
        <title>Metagenome sequencing of chrysophaentin producing Chrysophaeum taylorii.</title>
        <authorList>
            <person name="Davison J."/>
            <person name="Bewley C."/>
        </authorList>
    </citation>
    <scope>NUCLEOTIDE SEQUENCE</scope>
    <source>
        <strain evidence="6">NIES-1699</strain>
    </source>
</reference>
<comment type="caution">
    <text evidence="6">The sequence shown here is derived from an EMBL/GenBank/DDBJ whole genome shotgun (WGS) entry which is preliminary data.</text>
</comment>
<dbReference type="PROSITE" id="PS50865">
    <property type="entry name" value="ZF_MYND_2"/>
    <property type="match status" value="1"/>
</dbReference>
<gene>
    <name evidence="6" type="ORF">CTAYLR_000352</name>
</gene>
<dbReference type="GO" id="GO:0008270">
    <property type="term" value="F:zinc ion binding"/>
    <property type="evidence" value="ECO:0007669"/>
    <property type="project" value="UniProtKB-KW"/>
</dbReference>
<name>A0AAD7UG16_9STRA</name>
<dbReference type="InterPro" id="IPR002893">
    <property type="entry name" value="Znf_MYND"/>
</dbReference>
<proteinExistence type="predicted"/>
<organism evidence="6 7">
    <name type="scientific">Chrysophaeum taylorii</name>
    <dbReference type="NCBI Taxonomy" id="2483200"/>
    <lineage>
        <taxon>Eukaryota</taxon>
        <taxon>Sar</taxon>
        <taxon>Stramenopiles</taxon>
        <taxon>Ochrophyta</taxon>
        <taxon>Pelagophyceae</taxon>
        <taxon>Pelagomonadales</taxon>
        <taxon>Pelagomonadaceae</taxon>
        <taxon>Chrysophaeum</taxon>
    </lineage>
</organism>
<accession>A0AAD7UG16</accession>
<protein>
    <recommendedName>
        <fullName evidence="5">MYND-type domain-containing protein</fullName>
    </recommendedName>
</protein>
<dbReference type="Gene3D" id="6.10.140.2220">
    <property type="match status" value="1"/>
</dbReference>
<dbReference type="EMBL" id="JAQMWT010000317">
    <property type="protein sequence ID" value="KAJ8605162.1"/>
    <property type="molecule type" value="Genomic_DNA"/>
</dbReference>
<keyword evidence="7" id="KW-1185">Reference proteome</keyword>
<evidence type="ECO:0000256" key="3">
    <source>
        <dbReference type="ARBA" id="ARBA00022833"/>
    </source>
</evidence>
<evidence type="ECO:0000259" key="5">
    <source>
        <dbReference type="PROSITE" id="PS50865"/>
    </source>
</evidence>
<keyword evidence="1" id="KW-0479">Metal-binding</keyword>
<feature type="domain" description="MYND-type" evidence="5">
    <location>
        <begin position="97"/>
        <end position="140"/>
    </location>
</feature>